<organism evidence="1 2">
    <name type="scientific">Paraglomus brasilianum</name>
    <dbReference type="NCBI Taxonomy" id="144538"/>
    <lineage>
        <taxon>Eukaryota</taxon>
        <taxon>Fungi</taxon>
        <taxon>Fungi incertae sedis</taxon>
        <taxon>Mucoromycota</taxon>
        <taxon>Glomeromycotina</taxon>
        <taxon>Glomeromycetes</taxon>
        <taxon>Paraglomerales</taxon>
        <taxon>Paraglomeraceae</taxon>
        <taxon>Paraglomus</taxon>
    </lineage>
</organism>
<evidence type="ECO:0000313" key="1">
    <source>
        <dbReference type="EMBL" id="CAG8528288.1"/>
    </source>
</evidence>
<feature type="non-terminal residue" evidence="1">
    <location>
        <position position="196"/>
    </location>
</feature>
<accession>A0A9N9FDJ2</accession>
<evidence type="ECO:0000313" key="2">
    <source>
        <dbReference type="Proteomes" id="UP000789739"/>
    </source>
</evidence>
<proteinExistence type="predicted"/>
<reference evidence="1" key="1">
    <citation type="submission" date="2021-06" db="EMBL/GenBank/DDBJ databases">
        <authorList>
            <person name="Kallberg Y."/>
            <person name="Tangrot J."/>
            <person name="Rosling A."/>
        </authorList>
    </citation>
    <scope>NUCLEOTIDE SEQUENCE</scope>
    <source>
        <strain evidence="1">BR232B</strain>
    </source>
</reference>
<sequence>SALDAKELDPQWLLARVIENLYIHHLYDSKVLDADRNPSEYAFQSEFATIIRNLLPLAYPLLQYKTLVEVKERDKEECSKKDCKQQLDLLIRNGSILTSYGFELVIAASTSEKEFDKHCEHAEEFRRLHDCQMFMVNLCPKVTLREYFGNRSYNLTLVNVVIDPDEWKGTIKYAKKDEPVSINGSTWKVLFNSTEY</sequence>
<dbReference type="Proteomes" id="UP000789739">
    <property type="component" value="Unassembled WGS sequence"/>
</dbReference>
<name>A0A9N9FDJ2_9GLOM</name>
<dbReference type="OrthoDB" id="2426789at2759"/>
<gene>
    <name evidence="1" type="ORF">PBRASI_LOCUS3979</name>
</gene>
<protein>
    <submittedName>
        <fullName evidence="1">3952_t:CDS:1</fullName>
    </submittedName>
</protein>
<dbReference type="AlphaFoldDB" id="A0A9N9FDJ2"/>
<dbReference type="EMBL" id="CAJVPI010000385">
    <property type="protein sequence ID" value="CAG8528288.1"/>
    <property type="molecule type" value="Genomic_DNA"/>
</dbReference>
<comment type="caution">
    <text evidence="1">The sequence shown here is derived from an EMBL/GenBank/DDBJ whole genome shotgun (WGS) entry which is preliminary data.</text>
</comment>
<keyword evidence="2" id="KW-1185">Reference proteome</keyword>